<keyword evidence="9" id="KW-0739">Sodium transport</keyword>
<proteinExistence type="predicted"/>
<evidence type="ECO:0000256" key="1">
    <source>
        <dbReference type="ARBA" id="ARBA00004651"/>
    </source>
</evidence>
<evidence type="ECO:0000313" key="12">
    <source>
        <dbReference type="EMBL" id="MFC4910698.1"/>
    </source>
</evidence>
<dbReference type="PANTHER" id="PTHR10110:SF86">
    <property type="entry name" value="SODIUM_HYDROGEN EXCHANGER 7"/>
    <property type="match status" value="1"/>
</dbReference>
<feature type="transmembrane region" description="Helical" evidence="10">
    <location>
        <begin position="51"/>
        <end position="70"/>
    </location>
</feature>
<evidence type="ECO:0000256" key="5">
    <source>
        <dbReference type="ARBA" id="ARBA00022989"/>
    </source>
</evidence>
<comment type="subcellular location">
    <subcellularLocation>
        <location evidence="1">Cell membrane</location>
        <topology evidence="1">Multi-pass membrane protein</topology>
    </subcellularLocation>
</comment>
<dbReference type="InterPro" id="IPR018422">
    <property type="entry name" value="Cation/H_exchanger_CPA1"/>
</dbReference>
<keyword evidence="3" id="KW-1003">Cell membrane</keyword>
<dbReference type="RefSeq" id="WP_378259241.1">
    <property type="nucleotide sequence ID" value="NZ_JBHSIT010000007.1"/>
</dbReference>
<evidence type="ECO:0000313" key="13">
    <source>
        <dbReference type="Proteomes" id="UP001595872"/>
    </source>
</evidence>
<feature type="transmembrane region" description="Helical" evidence="10">
    <location>
        <begin position="300"/>
        <end position="323"/>
    </location>
</feature>
<comment type="caution">
    <text evidence="12">The sequence shown here is derived from an EMBL/GenBank/DDBJ whole genome shotgun (WGS) entry which is preliminary data.</text>
</comment>
<keyword evidence="2" id="KW-0813">Transport</keyword>
<keyword evidence="5 10" id="KW-1133">Transmembrane helix</keyword>
<keyword evidence="6" id="KW-0915">Sodium</keyword>
<evidence type="ECO:0000256" key="9">
    <source>
        <dbReference type="ARBA" id="ARBA00023201"/>
    </source>
</evidence>
<dbReference type="InterPro" id="IPR006153">
    <property type="entry name" value="Cation/H_exchanger_TM"/>
</dbReference>
<gene>
    <name evidence="12" type="ORF">ACFPCY_25515</name>
</gene>
<dbReference type="EMBL" id="JBHSIT010000007">
    <property type="protein sequence ID" value="MFC4910698.1"/>
    <property type="molecule type" value="Genomic_DNA"/>
</dbReference>
<evidence type="ECO:0000259" key="11">
    <source>
        <dbReference type="Pfam" id="PF00999"/>
    </source>
</evidence>
<evidence type="ECO:0000256" key="4">
    <source>
        <dbReference type="ARBA" id="ARBA00022692"/>
    </source>
</evidence>
<feature type="transmembrane region" description="Helical" evidence="10">
    <location>
        <begin position="265"/>
        <end position="288"/>
    </location>
</feature>
<dbReference type="Pfam" id="PF00999">
    <property type="entry name" value="Na_H_Exchanger"/>
    <property type="match status" value="1"/>
</dbReference>
<dbReference type="PANTHER" id="PTHR10110">
    <property type="entry name" value="SODIUM/HYDROGEN EXCHANGER"/>
    <property type="match status" value="1"/>
</dbReference>
<keyword evidence="7" id="KW-0406">Ion transport</keyword>
<reference evidence="13" key="1">
    <citation type="journal article" date="2019" name="Int. J. Syst. Evol. Microbiol.">
        <title>The Global Catalogue of Microorganisms (GCM) 10K type strain sequencing project: providing services to taxonomists for standard genome sequencing and annotation.</title>
        <authorList>
            <consortium name="The Broad Institute Genomics Platform"/>
            <consortium name="The Broad Institute Genome Sequencing Center for Infectious Disease"/>
            <person name="Wu L."/>
            <person name="Ma J."/>
        </authorList>
    </citation>
    <scope>NUCLEOTIDE SEQUENCE [LARGE SCALE GENOMIC DNA]</scope>
    <source>
        <strain evidence="13">KLKA75</strain>
    </source>
</reference>
<evidence type="ECO:0000256" key="8">
    <source>
        <dbReference type="ARBA" id="ARBA00023136"/>
    </source>
</evidence>
<dbReference type="Proteomes" id="UP001595872">
    <property type="component" value="Unassembled WGS sequence"/>
</dbReference>
<keyword evidence="8 10" id="KW-0472">Membrane</keyword>
<organism evidence="12 13">
    <name type="scientific">Actinomadura gamaensis</name>
    <dbReference type="NCBI Taxonomy" id="1763541"/>
    <lineage>
        <taxon>Bacteria</taxon>
        <taxon>Bacillati</taxon>
        <taxon>Actinomycetota</taxon>
        <taxon>Actinomycetes</taxon>
        <taxon>Streptosporangiales</taxon>
        <taxon>Thermomonosporaceae</taxon>
        <taxon>Actinomadura</taxon>
    </lineage>
</organism>
<dbReference type="Gene3D" id="6.10.140.1330">
    <property type="match status" value="1"/>
</dbReference>
<evidence type="ECO:0000256" key="2">
    <source>
        <dbReference type="ARBA" id="ARBA00022448"/>
    </source>
</evidence>
<accession>A0ABV9U2L0</accession>
<protein>
    <submittedName>
        <fullName evidence="12">Cation:proton antiporter</fullName>
    </submittedName>
</protein>
<evidence type="ECO:0000256" key="10">
    <source>
        <dbReference type="SAM" id="Phobius"/>
    </source>
</evidence>
<evidence type="ECO:0000256" key="3">
    <source>
        <dbReference type="ARBA" id="ARBA00022475"/>
    </source>
</evidence>
<name>A0ABV9U2L0_9ACTN</name>
<evidence type="ECO:0000256" key="7">
    <source>
        <dbReference type="ARBA" id="ARBA00023065"/>
    </source>
</evidence>
<evidence type="ECO:0000256" key="6">
    <source>
        <dbReference type="ARBA" id="ARBA00023053"/>
    </source>
</evidence>
<feature type="transmembrane region" description="Helical" evidence="10">
    <location>
        <begin position="181"/>
        <end position="202"/>
    </location>
</feature>
<feature type="transmembrane region" description="Helical" evidence="10">
    <location>
        <begin position="82"/>
        <end position="103"/>
    </location>
</feature>
<keyword evidence="4 10" id="KW-0812">Transmembrane</keyword>
<sequence>MANALVAVVGVVSLVTVAASAERLGLAAPLALVVVGGALGFVPGVPVPDVPPELILAGVLPPLMYSAAVNMPGTDFRRNRKVIFGLAVLLVVVTTLLVGWLLNRLIPEIPLPVAFAVGAVVSPTDAVAATSVGRRLGLPSRLLTILEGEGLVNDATSLVLLRSAVAAVATSVSIGGVAAEFLYSVVVASLVGWVVGHLGVVVRARLADPVMGTALSFVVPYAAFIPAEELEASGILAVVVTGLVTGGHGPRLLSAADRLSDLTNWRTIAFLLESAVFLFMGLSLHGLVDEVGRHHLSVGHSLLLGLAASGLVVLVRIVFLPFLMATVRREEQRAQRAVPRLDVIRTRLDERPDDRRKVRFERRLTRVSADVRFVLEDTLGWRAGAVLAWSGMRGAITVAAAQTLPEDTPLRPELILVAFVVAATTLLLQGLSLPSVIKAAKVPPDDPDALREDLVSLIGEMSARGAEVLERAERDGSVPPKVIAKVREDERIPAGSKARPGADVPPDFDAVREQYRRLRLRVIEAERAALLDARRNGTHRTASISRAQVRLDAEELALTPPPSGN</sequence>
<keyword evidence="13" id="KW-1185">Reference proteome</keyword>
<feature type="domain" description="Cation/H+ exchanger transmembrane" evidence="11">
    <location>
        <begin position="13"/>
        <end position="437"/>
    </location>
</feature>